<proteinExistence type="predicted"/>
<organism evidence="2 3">
    <name type="scientific">Hypothenemus hampei</name>
    <name type="common">Coffee berry borer</name>
    <dbReference type="NCBI Taxonomy" id="57062"/>
    <lineage>
        <taxon>Eukaryota</taxon>
        <taxon>Metazoa</taxon>
        <taxon>Ecdysozoa</taxon>
        <taxon>Arthropoda</taxon>
        <taxon>Hexapoda</taxon>
        <taxon>Insecta</taxon>
        <taxon>Pterygota</taxon>
        <taxon>Neoptera</taxon>
        <taxon>Endopterygota</taxon>
        <taxon>Coleoptera</taxon>
        <taxon>Polyphaga</taxon>
        <taxon>Cucujiformia</taxon>
        <taxon>Curculionidae</taxon>
        <taxon>Scolytinae</taxon>
        <taxon>Hypothenemus</taxon>
    </lineage>
</organism>
<comment type="subcellular location">
    <subcellularLocation>
        <location evidence="1">Nucleus</location>
    </subcellularLocation>
</comment>
<reference evidence="2 3" key="1">
    <citation type="submission" date="2024-05" db="EMBL/GenBank/DDBJ databases">
        <title>Genetic variation in Jamaican populations of the coffee berry borer (Hypothenemus hampei).</title>
        <authorList>
            <person name="Errbii M."/>
            <person name="Myrie A."/>
        </authorList>
    </citation>
    <scope>NUCLEOTIDE SEQUENCE [LARGE SCALE GENOMIC DNA]</scope>
    <source>
        <strain evidence="2">JA-Hopewell-2020-01-JO</strain>
        <tissue evidence="2">Whole body</tissue>
    </source>
</reference>
<dbReference type="Proteomes" id="UP001566132">
    <property type="component" value="Unassembled WGS sequence"/>
</dbReference>
<dbReference type="GO" id="GO:0005634">
    <property type="term" value="C:nucleus"/>
    <property type="evidence" value="ECO:0007669"/>
    <property type="project" value="UniProtKB-SubCell"/>
</dbReference>
<dbReference type="EMBL" id="JBDJPC010000001">
    <property type="protein sequence ID" value="KAL1516353.1"/>
    <property type="molecule type" value="Genomic_DNA"/>
</dbReference>
<evidence type="ECO:0000313" key="3">
    <source>
        <dbReference type="Proteomes" id="UP001566132"/>
    </source>
</evidence>
<gene>
    <name evidence="2" type="ORF">ABEB36_000272</name>
</gene>
<evidence type="ECO:0008006" key="4">
    <source>
        <dbReference type="Google" id="ProtNLM"/>
    </source>
</evidence>
<keyword evidence="3" id="KW-1185">Reference proteome</keyword>
<dbReference type="InterPro" id="IPR009057">
    <property type="entry name" value="Homeodomain-like_sf"/>
</dbReference>
<comment type="caution">
    <text evidence="2">The sequence shown here is derived from an EMBL/GenBank/DDBJ whole genome shotgun (WGS) entry which is preliminary data.</text>
</comment>
<sequence>MPQLNYIQRAQIIIYLRDGMPIRNVAQIMNVSKNTELNIKLRWEAEGTIEKRQPPGRPRITTPEEDNALVQYLAQNPFEIARSAIRETNFSGSRPTDFFLNTTVHVKSKEN</sequence>
<evidence type="ECO:0000313" key="2">
    <source>
        <dbReference type="EMBL" id="KAL1516353.1"/>
    </source>
</evidence>
<dbReference type="SUPFAM" id="SSF46689">
    <property type="entry name" value="Homeodomain-like"/>
    <property type="match status" value="1"/>
</dbReference>
<evidence type="ECO:0000256" key="1">
    <source>
        <dbReference type="ARBA" id="ARBA00004123"/>
    </source>
</evidence>
<name>A0ABD1FCL8_HYPHA</name>
<protein>
    <recommendedName>
        <fullName evidence="4">Transposase</fullName>
    </recommendedName>
</protein>
<dbReference type="AlphaFoldDB" id="A0ABD1FCL8"/>
<accession>A0ABD1FCL8</accession>